<name>A0A7K9LZX1_OCETE</name>
<dbReference type="InterPro" id="IPR001429">
    <property type="entry name" value="P2X_purnocptor"/>
</dbReference>
<dbReference type="Gene3D" id="1.10.287.940">
    <property type="entry name" value="atp-gated p2x4 ion channel"/>
    <property type="match status" value="2"/>
</dbReference>
<dbReference type="GO" id="GO:0005886">
    <property type="term" value="C:plasma membrane"/>
    <property type="evidence" value="ECO:0007669"/>
    <property type="project" value="UniProtKB-SubCell"/>
</dbReference>
<comment type="subcellular location">
    <subcellularLocation>
        <location evidence="1">Cell membrane</location>
        <topology evidence="1">Multi-pass membrane protein</topology>
    </subcellularLocation>
</comment>
<dbReference type="GO" id="GO:0001614">
    <property type="term" value="F:purinergic nucleotide receptor activity"/>
    <property type="evidence" value="ECO:0007669"/>
    <property type="project" value="InterPro"/>
</dbReference>
<accession>A0A7K9LZX1</accession>
<proteinExistence type="inferred from homology"/>
<keyword evidence="7" id="KW-0406">Ion transport</keyword>
<evidence type="ECO:0000256" key="11">
    <source>
        <dbReference type="ARBA" id="ARBA00023286"/>
    </source>
</evidence>
<sequence length="268" mass="29043">WVFLHEKAYQVRDTVIESSVVTKVKGIGRYAGRVLDTADYVTPHQGTSVFVVVTKQILTENQAQGVCPEVRAGGARRDVGTWDVECGDTRGCGTWGHGDAGCSAQGCGGVGTRDCGDAGTRDVECGDTGTRGHRARLTLGGGQGGVLGIKIGWVCDLDRAWERCLPRYSFTRLDGLARAPAPGYNFRHARYYRWQDGTERRTLTKAFGIRFDVLVYGSAGKFGIVPTLINTVAAFTSIGVGTVLCDIILLNFLKGAEHYKARKFEEVS</sequence>
<dbReference type="PANTHER" id="PTHR10125:SF8">
    <property type="entry name" value="P2X PURINOCEPTOR 3"/>
    <property type="match status" value="1"/>
</dbReference>
<dbReference type="PRINTS" id="PR01307">
    <property type="entry name" value="P2XRECEPTOR"/>
</dbReference>
<dbReference type="GO" id="GO:0033198">
    <property type="term" value="P:response to ATP"/>
    <property type="evidence" value="ECO:0007669"/>
    <property type="project" value="InterPro"/>
</dbReference>
<dbReference type="Proteomes" id="UP000527232">
    <property type="component" value="Unassembled WGS sequence"/>
</dbReference>
<keyword evidence="12" id="KW-0407">Ion channel</keyword>
<evidence type="ECO:0000256" key="1">
    <source>
        <dbReference type="ARBA" id="ARBA00004651"/>
    </source>
</evidence>
<keyword evidence="6 14" id="KW-1133">Transmembrane helix</keyword>
<evidence type="ECO:0000313" key="16">
    <source>
        <dbReference type="Proteomes" id="UP000527232"/>
    </source>
</evidence>
<dbReference type="InterPro" id="IPR053792">
    <property type="entry name" value="P2X_RECEPTOR_CS"/>
</dbReference>
<evidence type="ECO:0000256" key="12">
    <source>
        <dbReference type="ARBA" id="ARBA00023303"/>
    </source>
</evidence>
<keyword evidence="10" id="KW-0325">Glycoprotein</keyword>
<comment type="similarity">
    <text evidence="2">Belongs to the P2X receptor family.</text>
</comment>
<keyword evidence="9" id="KW-1015">Disulfide bond</keyword>
<feature type="transmembrane region" description="Helical" evidence="14">
    <location>
        <begin position="232"/>
        <end position="253"/>
    </location>
</feature>
<dbReference type="EMBL" id="VWZR01003062">
    <property type="protein sequence ID" value="NXH67678.1"/>
    <property type="molecule type" value="Genomic_DNA"/>
</dbReference>
<dbReference type="AlphaFoldDB" id="A0A7K9LZX1"/>
<dbReference type="Gene3D" id="2.60.490.10">
    <property type="entry name" value="atp-gated p2x4 ion channel domain"/>
    <property type="match status" value="2"/>
</dbReference>
<dbReference type="PANTHER" id="PTHR10125">
    <property type="entry name" value="P2X PURINOCEPTOR"/>
    <property type="match status" value="1"/>
</dbReference>
<keyword evidence="16" id="KW-1185">Reference proteome</keyword>
<feature type="non-terminal residue" evidence="15">
    <location>
        <position position="1"/>
    </location>
</feature>
<keyword evidence="11" id="KW-1071">Ligand-gated ion channel</keyword>
<dbReference type="GO" id="GO:0098794">
    <property type="term" value="C:postsynapse"/>
    <property type="evidence" value="ECO:0007669"/>
    <property type="project" value="GOC"/>
</dbReference>
<dbReference type="InterPro" id="IPR059116">
    <property type="entry name" value="P2X_receptor"/>
</dbReference>
<dbReference type="GO" id="GO:0004931">
    <property type="term" value="F:extracellularly ATP-gated monoatomic cation channel activity"/>
    <property type="evidence" value="ECO:0007669"/>
    <property type="project" value="InterPro"/>
</dbReference>
<dbReference type="InterPro" id="IPR027309">
    <property type="entry name" value="P2X_extracellular_dom_sf"/>
</dbReference>
<keyword evidence="3" id="KW-0813">Transport</keyword>
<evidence type="ECO:0000313" key="15">
    <source>
        <dbReference type="EMBL" id="NXH67678.1"/>
    </source>
</evidence>
<evidence type="ECO:0000256" key="8">
    <source>
        <dbReference type="ARBA" id="ARBA00023136"/>
    </source>
</evidence>
<dbReference type="PROSITE" id="PS01212">
    <property type="entry name" value="P2X_RECEPTOR"/>
    <property type="match status" value="1"/>
</dbReference>
<dbReference type="Pfam" id="PF00864">
    <property type="entry name" value="P2X_receptor"/>
    <property type="match status" value="2"/>
</dbReference>
<comment type="caution">
    <text evidence="15">The sequence shown here is derived from an EMBL/GenBank/DDBJ whole genome shotgun (WGS) entry which is preliminary data.</text>
</comment>
<reference evidence="15 16" key="1">
    <citation type="submission" date="2019-09" db="EMBL/GenBank/DDBJ databases">
        <title>Bird 10,000 Genomes (B10K) Project - Family phase.</title>
        <authorList>
            <person name="Zhang G."/>
        </authorList>
    </citation>
    <scope>NUCLEOTIDE SEQUENCE [LARGE SCALE GENOMIC DNA]</scope>
    <source>
        <strain evidence="15">B10K-DU-001-32</strain>
        <tissue evidence="15">Muscle</tissue>
    </source>
</reference>
<gene>
    <name evidence="15" type="primary">P2rx3</name>
    <name evidence="15" type="ORF">HYDTET_R15066</name>
</gene>
<evidence type="ECO:0000256" key="4">
    <source>
        <dbReference type="ARBA" id="ARBA00022475"/>
    </source>
</evidence>
<evidence type="ECO:0000256" key="5">
    <source>
        <dbReference type="ARBA" id="ARBA00022692"/>
    </source>
</evidence>
<evidence type="ECO:0000256" key="7">
    <source>
        <dbReference type="ARBA" id="ARBA00023065"/>
    </source>
</evidence>
<keyword evidence="8 14" id="KW-0472">Membrane</keyword>
<evidence type="ECO:0000256" key="3">
    <source>
        <dbReference type="ARBA" id="ARBA00022448"/>
    </source>
</evidence>
<evidence type="ECO:0000256" key="9">
    <source>
        <dbReference type="ARBA" id="ARBA00023157"/>
    </source>
</evidence>
<dbReference type="GO" id="GO:0070588">
    <property type="term" value="P:calcium ion transmembrane transport"/>
    <property type="evidence" value="ECO:0007669"/>
    <property type="project" value="TreeGrafter"/>
</dbReference>
<protein>
    <submittedName>
        <fullName evidence="15">P2RX3 protein</fullName>
    </submittedName>
</protein>
<evidence type="ECO:0000256" key="14">
    <source>
        <dbReference type="SAM" id="Phobius"/>
    </source>
</evidence>
<organism evidence="15 16">
    <name type="scientific">Oceanodroma tethys</name>
    <name type="common">Wedge-rumped storm-petrel</name>
    <name type="synonym">Hydrobates tethys</name>
    <dbReference type="NCBI Taxonomy" id="79633"/>
    <lineage>
        <taxon>Eukaryota</taxon>
        <taxon>Metazoa</taxon>
        <taxon>Chordata</taxon>
        <taxon>Craniata</taxon>
        <taxon>Vertebrata</taxon>
        <taxon>Euteleostomi</taxon>
        <taxon>Archelosauria</taxon>
        <taxon>Archosauria</taxon>
        <taxon>Dinosauria</taxon>
        <taxon>Saurischia</taxon>
        <taxon>Theropoda</taxon>
        <taxon>Coelurosauria</taxon>
        <taxon>Aves</taxon>
        <taxon>Neognathae</taxon>
        <taxon>Neoaves</taxon>
        <taxon>Aequornithes</taxon>
        <taxon>Procellariiformes</taxon>
        <taxon>Hydrobatidae</taxon>
        <taxon>Oceanodroma</taxon>
    </lineage>
</organism>
<evidence type="ECO:0000256" key="10">
    <source>
        <dbReference type="ARBA" id="ARBA00023180"/>
    </source>
</evidence>
<comment type="catalytic activity">
    <reaction evidence="13">
        <text>Ca(2+)(in) = Ca(2+)(out)</text>
        <dbReference type="Rhea" id="RHEA:29671"/>
        <dbReference type="ChEBI" id="CHEBI:29108"/>
    </reaction>
</comment>
<keyword evidence="4" id="KW-1003">Cell membrane</keyword>
<evidence type="ECO:0000256" key="13">
    <source>
        <dbReference type="ARBA" id="ARBA00036634"/>
    </source>
</evidence>
<evidence type="ECO:0000256" key="6">
    <source>
        <dbReference type="ARBA" id="ARBA00022989"/>
    </source>
</evidence>
<evidence type="ECO:0000256" key="2">
    <source>
        <dbReference type="ARBA" id="ARBA00009848"/>
    </source>
</evidence>
<feature type="non-terminal residue" evidence="15">
    <location>
        <position position="268"/>
    </location>
</feature>
<keyword evidence="5 14" id="KW-0812">Transmembrane</keyword>
<dbReference type="OrthoDB" id="494673at2759"/>